<evidence type="ECO:0000313" key="5">
    <source>
        <dbReference type="Proteomes" id="UP000244060"/>
    </source>
</evidence>
<feature type="region of interest" description="Disordered" evidence="3">
    <location>
        <begin position="580"/>
        <end position="603"/>
    </location>
</feature>
<reference evidence="4 5" key="1">
    <citation type="submission" date="2018-04" db="EMBL/GenBank/DDBJ databases">
        <title>Genomic Encyclopedia of Type Strains, Phase III (KMG-III): the genomes of soil and plant-associated and newly described type strains.</title>
        <authorList>
            <person name="Whitman W."/>
        </authorList>
    </citation>
    <scope>NUCLEOTIDE SEQUENCE [LARGE SCALE GENOMIC DNA]</scope>
    <source>
        <strain evidence="4 5">KA25</strain>
    </source>
</reference>
<dbReference type="InterPro" id="IPR011010">
    <property type="entry name" value="DNA_brk_join_enz"/>
</dbReference>
<name>A0A2T5JKC0_9RHOB</name>
<comment type="caution">
    <text evidence="4">The sequence shown here is derived from an EMBL/GenBank/DDBJ whole genome shotgun (WGS) entry which is preliminary data.</text>
</comment>
<dbReference type="GO" id="GO:0015074">
    <property type="term" value="P:DNA integration"/>
    <property type="evidence" value="ECO:0007669"/>
    <property type="project" value="InterPro"/>
</dbReference>
<dbReference type="InterPro" id="IPR013762">
    <property type="entry name" value="Integrase-like_cat_sf"/>
</dbReference>
<dbReference type="SUPFAM" id="SSF56349">
    <property type="entry name" value="DNA breaking-rejoining enzymes"/>
    <property type="match status" value="1"/>
</dbReference>
<dbReference type="OrthoDB" id="7876241at2"/>
<sequence>MAEIITFRPRSEDCDDNLADYVAAARYLPFMAASAIVWEAPAWDLTGLAKPERAGQPPLVNFEKGRSKEPALDGAFGAFARAYVAFKIAEEFGRQRQIGKYTKPVMMMRVLAAVMQENGVAEPADITPALLDAAVDRIRAQGGDPYGVEQRAKALEWVAQALNAAGVVRVPFEWSIGRRRFAMESRLSAYDDDRNFTRDELEAVTEAFVNARTPRQQVTTAVLALLCCAPARIAEVLELPVDCDAVLDPGDGFQAGLRWWPKKGGAPQIKFIPKAMVPVVQEALARIKLHTESARRLARAVAAGEAKFVKTPKGWPFLPGDAGIRYERALMVAHPLSIFVVGRVTPVSDRVEPITYHQIMTALQGSPGRPSTSIFEQMDIRLPDGSPLIVNTHKPRHYLNTIAGKASVPPADTALWSGRKSLRQNSTYDHETAQELLARIRKARGVESLAPIPIDSETAFDIAQIKETAHTTPFGWCVQSLRQNPCQMFGECLNCTHLVCIKGAEVKLANIRRELERERQLRTRAQERIAGGLRASPRWMETFDRKIARLEQLIAILESADVVDGSPVLVARMGPTPQFDPVAPGKSLARTGMIPDRSDASDE</sequence>
<dbReference type="GO" id="GO:0006310">
    <property type="term" value="P:DNA recombination"/>
    <property type="evidence" value="ECO:0007669"/>
    <property type="project" value="UniProtKB-KW"/>
</dbReference>
<gene>
    <name evidence="4" type="ORF">C8J28_1452</name>
</gene>
<proteinExistence type="predicted"/>
<dbReference type="Proteomes" id="UP000244060">
    <property type="component" value="Unassembled WGS sequence"/>
</dbReference>
<dbReference type="GO" id="GO:0003677">
    <property type="term" value="F:DNA binding"/>
    <property type="evidence" value="ECO:0007669"/>
    <property type="project" value="InterPro"/>
</dbReference>
<protein>
    <recommendedName>
        <fullName evidence="6">Integrase</fullName>
    </recommendedName>
</protein>
<evidence type="ECO:0000313" key="4">
    <source>
        <dbReference type="EMBL" id="PTR06941.1"/>
    </source>
</evidence>
<evidence type="ECO:0000256" key="1">
    <source>
        <dbReference type="ARBA" id="ARBA00023172"/>
    </source>
</evidence>
<feature type="coiled-coil region" evidence="2">
    <location>
        <begin position="501"/>
        <end position="560"/>
    </location>
</feature>
<evidence type="ECO:0000256" key="3">
    <source>
        <dbReference type="SAM" id="MobiDB-lite"/>
    </source>
</evidence>
<evidence type="ECO:0000256" key="2">
    <source>
        <dbReference type="SAM" id="Coils"/>
    </source>
</evidence>
<accession>A0A2T5JKC0</accession>
<keyword evidence="5" id="KW-1185">Reference proteome</keyword>
<evidence type="ECO:0008006" key="6">
    <source>
        <dbReference type="Google" id="ProtNLM"/>
    </source>
</evidence>
<organism evidence="4 5">
    <name type="scientific">Cereibacter azotoformans</name>
    <dbReference type="NCBI Taxonomy" id="43057"/>
    <lineage>
        <taxon>Bacteria</taxon>
        <taxon>Pseudomonadati</taxon>
        <taxon>Pseudomonadota</taxon>
        <taxon>Alphaproteobacteria</taxon>
        <taxon>Rhodobacterales</taxon>
        <taxon>Paracoccaceae</taxon>
        <taxon>Cereibacter</taxon>
    </lineage>
</organism>
<dbReference type="AlphaFoldDB" id="A0A2T5JKC0"/>
<keyword evidence="1" id="KW-0233">DNA recombination</keyword>
<dbReference type="EMBL" id="QAOT01000045">
    <property type="protein sequence ID" value="PTR06941.1"/>
    <property type="molecule type" value="Genomic_DNA"/>
</dbReference>
<keyword evidence="2" id="KW-0175">Coiled coil</keyword>
<dbReference type="Gene3D" id="1.10.443.10">
    <property type="entry name" value="Intergrase catalytic core"/>
    <property type="match status" value="1"/>
</dbReference>
<dbReference type="RefSeq" id="WP_108222745.1">
    <property type="nucleotide sequence ID" value="NZ_CP090022.1"/>
</dbReference>